<organism evidence="1 2">
    <name type="scientific">Phycomyces blakesleeanus</name>
    <dbReference type="NCBI Taxonomy" id="4837"/>
    <lineage>
        <taxon>Eukaryota</taxon>
        <taxon>Fungi</taxon>
        <taxon>Fungi incertae sedis</taxon>
        <taxon>Mucoromycota</taxon>
        <taxon>Mucoromycotina</taxon>
        <taxon>Mucoromycetes</taxon>
        <taxon>Mucorales</taxon>
        <taxon>Phycomycetaceae</taxon>
        <taxon>Phycomyces</taxon>
    </lineage>
</organism>
<evidence type="ECO:0000313" key="1">
    <source>
        <dbReference type="EMBL" id="KAL0076370.1"/>
    </source>
</evidence>
<gene>
    <name evidence="1" type="ORF">J3Q64DRAFT_1771328</name>
</gene>
<proteinExistence type="predicted"/>
<reference evidence="1 2" key="1">
    <citation type="submission" date="2024-04" db="EMBL/GenBank/DDBJ databases">
        <title>Symmetric and asymmetric DNA N6-adenine methylation regulates different biological responses in Mucorales.</title>
        <authorList>
            <consortium name="Lawrence Berkeley National Laboratory"/>
            <person name="Lax C."/>
            <person name="Mondo S.J."/>
            <person name="Osorio-Concepcion M."/>
            <person name="Muszewska A."/>
            <person name="Corrochano-Luque M."/>
            <person name="Gutierrez G."/>
            <person name="Riley R."/>
            <person name="Lipzen A."/>
            <person name="Guo J."/>
            <person name="Hundley H."/>
            <person name="Amirebrahimi M."/>
            <person name="Ng V."/>
            <person name="Lorenzo-Gutierrez D."/>
            <person name="Binder U."/>
            <person name="Yang J."/>
            <person name="Song Y."/>
            <person name="Canovas D."/>
            <person name="Navarro E."/>
            <person name="Freitag M."/>
            <person name="Gabaldon T."/>
            <person name="Grigoriev I.V."/>
            <person name="Corrochano L.M."/>
            <person name="Nicolas F.E."/>
            <person name="Garre V."/>
        </authorList>
    </citation>
    <scope>NUCLEOTIDE SEQUENCE [LARGE SCALE GENOMIC DNA]</scope>
    <source>
        <strain evidence="1 2">L51</strain>
    </source>
</reference>
<evidence type="ECO:0000313" key="2">
    <source>
        <dbReference type="Proteomes" id="UP001448207"/>
    </source>
</evidence>
<accession>A0ABR3ALF1</accession>
<comment type="caution">
    <text evidence="1">The sequence shown here is derived from an EMBL/GenBank/DDBJ whole genome shotgun (WGS) entry which is preliminary data.</text>
</comment>
<dbReference type="Proteomes" id="UP001448207">
    <property type="component" value="Unassembled WGS sequence"/>
</dbReference>
<name>A0ABR3ALF1_PHYBL</name>
<keyword evidence="2" id="KW-1185">Reference proteome</keyword>
<dbReference type="EMBL" id="JBCLYO010000031">
    <property type="protein sequence ID" value="KAL0076370.1"/>
    <property type="molecule type" value="Genomic_DNA"/>
</dbReference>
<protein>
    <submittedName>
        <fullName evidence="1">Uncharacterized protein</fullName>
    </submittedName>
</protein>
<sequence>MGRFSGFKKLFTFEKPEKDKSAVLPTYLAVMSPIPLSIHSCNNRDRPTSIFEDYKDEHFMRDPTRCGSRPDRLGQYFDPMGSRSYYPASTDVTNTGA</sequence>